<dbReference type="PROSITE" id="PS51257">
    <property type="entry name" value="PROKAR_LIPOPROTEIN"/>
    <property type="match status" value="1"/>
</dbReference>
<name>A0A8J3CVW2_9BACT</name>
<sequence>MINQWRLGSALLLFILFPGLLVLAACKDRYSDTFDTAELAENNSARTIYERFPAPKGYQKTKAPSGSWEAYLQDFPLLPPGSPVLDYTGKPISDQRSHVAVLDIDVGKKDLQQCADAIIRLRAEYLWNKNQEDQIAFNFTSGHTYAWSAYASGMRPEVKGNQVSFKQTAAADNSYEAFRRYLDFVFMYAGTISLHRDMKQVNRKSEYQIGDVIVQPGSPGHAVIIVDKAKNAKGEFIYLLAQGFTPAQSVHIVKSGHSGISPWFKIPQSGIFWHKRFWLREVGVRRF</sequence>
<proteinExistence type="predicted"/>
<dbReference type="EMBL" id="BMYF01000009">
    <property type="protein sequence ID" value="GHB36340.1"/>
    <property type="molecule type" value="Genomic_DNA"/>
</dbReference>
<gene>
    <name evidence="1" type="ORF">GCM10008106_17030</name>
</gene>
<reference evidence="1" key="2">
    <citation type="submission" date="2020-09" db="EMBL/GenBank/DDBJ databases">
        <authorList>
            <person name="Sun Q."/>
            <person name="Kim S."/>
        </authorList>
    </citation>
    <scope>NUCLEOTIDE SEQUENCE</scope>
    <source>
        <strain evidence="1">KCTC 23224</strain>
    </source>
</reference>
<comment type="caution">
    <text evidence="1">The sequence shown here is derived from an EMBL/GenBank/DDBJ whole genome shotgun (WGS) entry which is preliminary data.</text>
</comment>
<evidence type="ECO:0000313" key="1">
    <source>
        <dbReference type="EMBL" id="GHB36340.1"/>
    </source>
</evidence>
<dbReference type="AlphaFoldDB" id="A0A8J3CVW2"/>
<accession>A0A8J3CVW2</accession>
<evidence type="ECO:0008006" key="3">
    <source>
        <dbReference type="Google" id="ProtNLM"/>
    </source>
</evidence>
<keyword evidence="2" id="KW-1185">Reference proteome</keyword>
<organism evidence="1 2">
    <name type="scientific">Mongoliitalea lutea</name>
    <dbReference type="NCBI Taxonomy" id="849756"/>
    <lineage>
        <taxon>Bacteria</taxon>
        <taxon>Pseudomonadati</taxon>
        <taxon>Bacteroidota</taxon>
        <taxon>Cytophagia</taxon>
        <taxon>Cytophagales</taxon>
        <taxon>Cyclobacteriaceae</taxon>
        <taxon>Mongoliitalea</taxon>
    </lineage>
</organism>
<dbReference type="RefSeq" id="WP_189580747.1">
    <property type="nucleotide sequence ID" value="NZ_BMYF01000009.1"/>
</dbReference>
<dbReference type="Pfam" id="PF16138">
    <property type="entry name" value="DUF4846"/>
    <property type="match status" value="1"/>
</dbReference>
<dbReference type="InterPro" id="IPR032315">
    <property type="entry name" value="DUF4846"/>
</dbReference>
<reference evidence="1" key="1">
    <citation type="journal article" date="2014" name="Int. J. Syst. Evol. Microbiol.">
        <title>Complete genome sequence of Corynebacterium casei LMG S-19264T (=DSM 44701T), isolated from a smear-ripened cheese.</title>
        <authorList>
            <consortium name="US DOE Joint Genome Institute (JGI-PGF)"/>
            <person name="Walter F."/>
            <person name="Albersmeier A."/>
            <person name="Kalinowski J."/>
            <person name="Ruckert C."/>
        </authorList>
    </citation>
    <scope>NUCLEOTIDE SEQUENCE</scope>
    <source>
        <strain evidence="1">KCTC 23224</strain>
    </source>
</reference>
<evidence type="ECO:0000313" key="2">
    <source>
        <dbReference type="Proteomes" id="UP000642809"/>
    </source>
</evidence>
<dbReference type="Proteomes" id="UP000642809">
    <property type="component" value="Unassembled WGS sequence"/>
</dbReference>
<protein>
    <recommendedName>
        <fullName evidence="3">DUF4846 domain-containing protein</fullName>
    </recommendedName>
</protein>